<dbReference type="RefSeq" id="WP_035682029.1">
    <property type="nucleotide sequence ID" value="NZ_JPRL01000001.1"/>
</dbReference>
<comment type="caution">
    <text evidence="2">The sequence shown here is derived from an EMBL/GenBank/DDBJ whole genome shotgun (WGS) entry which is preliminary data.</text>
</comment>
<evidence type="ECO:0000256" key="1">
    <source>
        <dbReference type="SAM" id="Phobius"/>
    </source>
</evidence>
<reference evidence="2 3" key="1">
    <citation type="submission" date="2014-07" db="EMBL/GenBank/DDBJ databases">
        <title>Genome of Flavobacterium reichenbachii LMG 25512.</title>
        <authorList>
            <person name="Stropko S.J."/>
            <person name="Pipes S.E."/>
            <person name="Newman J.D."/>
        </authorList>
    </citation>
    <scope>NUCLEOTIDE SEQUENCE [LARGE SCALE GENOMIC DNA]</scope>
    <source>
        <strain evidence="2 3">LMG 25512</strain>
    </source>
</reference>
<organism evidence="2 3">
    <name type="scientific">Flavobacterium reichenbachii</name>
    <dbReference type="NCBI Taxonomy" id="362418"/>
    <lineage>
        <taxon>Bacteria</taxon>
        <taxon>Pseudomonadati</taxon>
        <taxon>Bacteroidota</taxon>
        <taxon>Flavobacteriia</taxon>
        <taxon>Flavobacteriales</taxon>
        <taxon>Flavobacteriaceae</taxon>
        <taxon>Flavobacterium</taxon>
    </lineage>
</organism>
<evidence type="ECO:0000313" key="3">
    <source>
        <dbReference type="Proteomes" id="UP000028715"/>
    </source>
</evidence>
<name>A0A085ZKQ8_9FLAO</name>
<feature type="transmembrane region" description="Helical" evidence="1">
    <location>
        <begin position="77"/>
        <end position="99"/>
    </location>
</feature>
<dbReference type="eggNOG" id="ENOG5030DDE">
    <property type="taxonomic scope" value="Bacteria"/>
</dbReference>
<keyword evidence="3" id="KW-1185">Reference proteome</keyword>
<evidence type="ECO:0008006" key="4">
    <source>
        <dbReference type="Google" id="ProtNLM"/>
    </source>
</evidence>
<accession>A0A085ZKQ8</accession>
<dbReference type="InterPro" id="IPR025250">
    <property type="entry name" value="DUF4199"/>
</dbReference>
<keyword evidence="1" id="KW-1133">Transmembrane helix</keyword>
<feature type="transmembrane region" description="Helical" evidence="1">
    <location>
        <begin position="37"/>
        <end position="57"/>
    </location>
</feature>
<feature type="transmembrane region" description="Helical" evidence="1">
    <location>
        <begin position="147"/>
        <end position="169"/>
    </location>
</feature>
<sequence>MINEVIKKNGINFGVIIGITSAFITASIYAIDLNLFVSWWFGLIGLAINLTIAIILLSKTKKQLNGVYTFKEAFTTYFIAAVIGILISTLFNILLFNVIDPGAKETVSELLIKYTAGFMQKMGTPASIINENIAKMKEHNSFSTIELIKGCAFSIVFSAVFGLILAAFFKSKTRQE</sequence>
<dbReference type="AlphaFoldDB" id="A0A085ZKQ8"/>
<gene>
    <name evidence="2" type="ORF">IW19_05540</name>
</gene>
<evidence type="ECO:0000313" key="2">
    <source>
        <dbReference type="EMBL" id="KFF05022.1"/>
    </source>
</evidence>
<proteinExistence type="predicted"/>
<feature type="transmembrane region" description="Helical" evidence="1">
    <location>
        <begin position="12"/>
        <end position="31"/>
    </location>
</feature>
<dbReference type="Proteomes" id="UP000028715">
    <property type="component" value="Unassembled WGS sequence"/>
</dbReference>
<dbReference type="EMBL" id="JPRL01000001">
    <property type="protein sequence ID" value="KFF05022.1"/>
    <property type="molecule type" value="Genomic_DNA"/>
</dbReference>
<protein>
    <recommendedName>
        <fullName evidence="4">DUF4199 domain-containing protein</fullName>
    </recommendedName>
</protein>
<dbReference type="Pfam" id="PF13858">
    <property type="entry name" value="DUF4199"/>
    <property type="match status" value="1"/>
</dbReference>
<keyword evidence="1" id="KW-0812">Transmembrane</keyword>
<dbReference type="STRING" id="362418.IW19_05540"/>
<keyword evidence="1" id="KW-0472">Membrane</keyword>
<dbReference type="OrthoDB" id="660361at2"/>